<name>A0A6A6F1E1_9PEZI</name>
<dbReference type="EMBL" id="ML992706">
    <property type="protein sequence ID" value="KAF2207134.1"/>
    <property type="molecule type" value="Genomic_DNA"/>
</dbReference>
<dbReference type="Proteomes" id="UP000799539">
    <property type="component" value="Unassembled WGS sequence"/>
</dbReference>
<accession>A0A6A6F1E1</accession>
<keyword evidence="2" id="KW-1185">Reference proteome</keyword>
<proteinExistence type="predicted"/>
<dbReference type="AlphaFoldDB" id="A0A6A6F1E1"/>
<reference evidence="1" key="1">
    <citation type="journal article" date="2020" name="Stud. Mycol.">
        <title>101 Dothideomycetes genomes: a test case for predicting lifestyles and emergence of pathogens.</title>
        <authorList>
            <person name="Haridas S."/>
            <person name="Albert R."/>
            <person name="Binder M."/>
            <person name="Bloem J."/>
            <person name="Labutti K."/>
            <person name="Salamov A."/>
            <person name="Andreopoulos B."/>
            <person name="Baker S."/>
            <person name="Barry K."/>
            <person name="Bills G."/>
            <person name="Bluhm B."/>
            <person name="Cannon C."/>
            <person name="Castanera R."/>
            <person name="Culley D."/>
            <person name="Daum C."/>
            <person name="Ezra D."/>
            <person name="Gonzalez J."/>
            <person name="Henrissat B."/>
            <person name="Kuo A."/>
            <person name="Liang C."/>
            <person name="Lipzen A."/>
            <person name="Lutzoni F."/>
            <person name="Magnuson J."/>
            <person name="Mondo S."/>
            <person name="Nolan M."/>
            <person name="Ohm R."/>
            <person name="Pangilinan J."/>
            <person name="Park H.-J."/>
            <person name="Ramirez L."/>
            <person name="Alfaro M."/>
            <person name="Sun H."/>
            <person name="Tritt A."/>
            <person name="Yoshinaga Y."/>
            <person name="Zwiers L.-H."/>
            <person name="Turgeon B."/>
            <person name="Goodwin S."/>
            <person name="Spatafora J."/>
            <person name="Crous P."/>
            <person name="Grigoriev I."/>
        </authorList>
    </citation>
    <scope>NUCLEOTIDE SEQUENCE</scope>
    <source>
        <strain evidence="1">SCOH1-5</strain>
    </source>
</reference>
<gene>
    <name evidence="1" type="ORF">CERZMDRAFT_102632</name>
</gene>
<evidence type="ECO:0000313" key="1">
    <source>
        <dbReference type="EMBL" id="KAF2207134.1"/>
    </source>
</evidence>
<sequence>MKTNYQISELRDYTLKHAELKAAKLESAALDAAIIIGQARSLNDVLENVKRKLGEAEALDIGAPMLATTRLHEAAHNVQLVIAQLSKLSKAEKWRFTVGLP</sequence>
<protein>
    <submittedName>
        <fullName evidence="1">Uncharacterized protein</fullName>
    </submittedName>
</protein>
<organism evidence="1 2">
    <name type="scientific">Cercospora zeae-maydis SCOH1-5</name>
    <dbReference type="NCBI Taxonomy" id="717836"/>
    <lineage>
        <taxon>Eukaryota</taxon>
        <taxon>Fungi</taxon>
        <taxon>Dikarya</taxon>
        <taxon>Ascomycota</taxon>
        <taxon>Pezizomycotina</taxon>
        <taxon>Dothideomycetes</taxon>
        <taxon>Dothideomycetidae</taxon>
        <taxon>Mycosphaerellales</taxon>
        <taxon>Mycosphaerellaceae</taxon>
        <taxon>Cercospora</taxon>
    </lineage>
</organism>
<evidence type="ECO:0000313" key="2">
    <source>
        <dbReference type="Proteomes" id="UP000799539"/>
    </source>
</evidence>